<dbReference type="Proteomes" id="UP001287356">
    <property type="component" value="Unassembled WGS sequence"/>
</dbReference>
<keyword evidence="3" id="KW-1185">Reference proteome</keyword>
<organism evidence="2 3">
    <name type="scientific">Lasiosphaeria ovina</name>
    <dbReference type="NCBI Taxonomy" id="92902"/>
    <lineage>
        <taxon>Eukaryota</taxon>
        <taxon>Fungi</taxon>
        <taxon>Dikarya</taxon>
        <taxon>Ascomycota</taxon>
        <taxon>Pezizomycotina</taxon>
        <taxon>Sordariomycetes</taxon>
        <taxon>Sordariomycetidae</taxon>
        <taxon>Sordariales</taxon>
        <taxon>Lasiosphaeriaceae</taxon>
        <taxon>Lasiosphaeria</taxon>
    </lineage>
</organism>
<comment type="caution">
    <text evidence="2">The sequence shown here is derived from an EMBL/GenBank/DDBJ whole genome shotgun (WGS) entry which is preliminary data.</text>
</comment>
<feature type="region of interest" description="Disordered" evidence="1">
    <location>
        <begin position="1"/>
        <end position="60"/>
    </location>
</feature>
<evidence type="ECO:0000313" key="2">
    <source>
        <dbReference type="EMBL" id="KAK3361526.1"/>
    </source>
</evidence>
<feature type="compositionally biased region" description="Polar residues" evidence="1">
    <location>
        <begin position="32"/>
        <end position="60"/>
    </location>
</feature>
<evidence type="ECO:0000313" key="3">
    <source>
        <dbReference type="Proteomes" id="UP001287356"/>
    </source>
</evidence>
<reference evidence="2" key="1">
    <citation type="journal article" date="2023" name="Mol. Phylogenet. Evol.">
        <title>Genome-scale phylogeny and comparative genomics of the fungal order Sordariales.</title>
        <authorList>
            <person name="Hensen N."/>
            <person name="Bonometti L."/>
            <person name="Westerberg I."/>
            <person name="Brannstrom I.O."/>
            <person name="Guillou S."/>
            <person name="Cros-Aarteil S."/>
            <person name="Calhoun S."/>
            <person name="Haridas S."/>
            <person name="Kuo A."/>
            <person name="Mondo S."/>
            <person name="Pangilinan J."/>
            <person name="Riley R."/>
            <person name="LaButti K."/>
            <person name="Andreopoulos B."/>
            <person name="Lipzen A."/>
            <person name="Chen C."/>
            <person name="Yan M."/>
            <person name="Daum C."/>
            <person name="Ng V."/>
            <person name="Clum A."/>
            <person name="Steindorff A."/>
            <person name="Ohm R.A."/>
            <person name="Martin F."/>
            <person name="Silar P."/>
            <person name="Natvig D.O."/>
            <person name="Lalanne C."/>
            <person name="Gautier V."/>
            <person name="Ament-Velasquez S.L."/>
            <person name="Kruys A."/>
            <person name="Hutchinson M.I."/>
            <person name="Powell A.J."/>
            <person name="Barry K."/>
            <person name="Miller A.N."/>
            <person name="Grigoriev I.V."/>
            <person name="Debuchy R."/>
            <person name="Gladieux P."/>
            <person name="Hiltunen Thoren M."/>
            <person name="Johannesson H."/>
        </authorList>
    </citation>
    <scope>NUCLEOTIDE SEQUENCE</scope>
    <source>
        <strain evidence="2">CBS 958.72</strain>
    </source>
</reference>
<accession>A0AAE0JUR6</accession>
<dbReference type="AlphaFoldDB" id="A0AAE0JUR6"/>
<evidence type="ECO:0000256" key="1">
    <source>
        <dbReference type="SAM" id="MobiDB-lite"/>
    </source>
</evidence>
<protein>
    <submittedName>
        <fullName evidence="2">Uncharacterized protein</fullName>
    </submittedName>
</protein>
<reference evidence="2" key="2">
    <citation type="submission" date="2023-06" db="EMBL/GenBank/DDBJ databases">
        <authorList>
            <consortium name="Lawrence Berkeley National Laboratory"/>
            <person name="Haridas S."/>
            <person name="Hensen N."/>
            <person name="Bonometti L."/>
            <person name="Westerberg I."/>
            <person name="Brannstrom I.O."/>
            <person name="Guillou S."/>
            <person name="Cros-Aarteil S."/>
            <person name="Calhoun S."/>
            <person name="Kuo A."/>
            <person name="Mondo S."/>
            <person name="Pangilinan J."/>
            <person name="Riley R."/>
            <person name="Labutti K."/>
            <person name="Andreopoulos B."/>
            <person name="Lipzen A."/>
            <person name="Chen C."/>
            <person name="Yanf M."/>
            <person name="Daum C."/>
            <person name="Ng V."/>
            <person name="Clum A."/>
            <person name="Steindorff A."/>
            <person name="Ohm R."/>
            <person name="Martin F."/>
            <person name="Silar P."/>
            <person name="Natvig D."/>
            <person name="Lalanne C."/>
            <person name="Gautier V."/>
            <person name="Ament-Velasquez S.L."/>
            <person name="Kruys A."/>
            <person name="Hutchinson M.I."/>
            <person name="Powell A.J."/>
            <person name="Barry K."/>
            <person name="Miller A.N."/>
            <person name="Grigoriev I.V."/>
            <person name="Debuchy R."/>
            <person name="Gladieux P."/>
            <person name="Thoren M.H."/>
            <person name="Johannesson H."/>
        </authorList>
    </citation>
    <scope>NUCLEOTIDE SEQUENCE</scope>
    <source>
        <strain evidence="2">CBS 958.72</strain>
    </source>
</reference>
<sequence length="527" mass="57991">MSSPIGLAVTPFRSGSLANSTPESKRKISPAAETSSSKRVLVLTTPSTQPSNVSPGATFSTKPLFAPKQLFPGGEAKIAQQYTHSHPPPVPWRQDKDKDAIWHNKHVLLPYNLRDPKVNIHSKEMQTLLCGIFPGTFNVAQGRFHLIFQVNTLPSPPWPLTVGGMPFTLVAENGPSGRALIFPRLMYGNRAISICSEDHYTNAVVFSDALLRRLAADVNAYFLKDAPPGVRLLELMYTCECTFYIVLDDHVDIPATRVKLPGRIANWVVGYIHNHDLGRPSWADIPAKREVQPLPLAGVIDNTAYDILRPGVLIRSKMLRDHAHPGVFSTTSGVLVQNAKGDRFMTAASHGIGEGETVWQADRPDRAIGEAVVEISFTDVSLLKLKDDVEFVNETFETDAGVVPEFVRLKTSTEQLPLISDYYLNSPYTGNLYATLVARSARLFETSPYLTERQLEYIVYDWCYSGQEEGNEGKFQPPDGTCGSVIWNDEGVITGFYHYCIQDGAWAGFSASVSASAVVDAGYSLAK</sequence>
<dbReference type="EMBL" id="JAULSN010000011">
    <property type="protein sequence ID" value="KAK3361526.1"/>
    <property type="molecule type" value="Genomic_DNA"/>
</dbReference>
<proteinExistence type="predicted"/>
<gene>
    <name evidence="2" type="ORF">B0T24DRAFT_641779</name>
</gene>
<name>A0AAE0JUR6_9PEZI</name>